<comment type="caution">
    <text evidence="9">The sequence shown here is derived from an EMBL/GenBank/DDBJ whole genome shotgun (WGS) entry which is preliminary data.</text>
</comment>
<name>A0A1Y2HSR4_9FUNG</name>
<dbReference type="Proteomes" id="UP000193411">
    <property type="component" value="Unassembled WGS sequence"/>
</dbReference>
<protein>
    <recommendedName>
        <fullName evidence="3">Intraflagellar transport protein 56</fullName>
    </recommendedName>
</protein>
<evidence type="ECO:0000256" key="3">
    <source>
        <dbReference type="ARBA" id="ARBA00019387"/>
    </source>
</evidence>
<dbReference type="PROSITE" id="PS50005">
    <property type="entry name" value="TPR"/>
    <property type="match status" value="1"/>
</dbReference>
<feature type="region of interest" description="Disordered" evidence="8">
    <location>
        <begin position="1"/>
        <end position="28"/>
    </location>
</feature>
<dbReference type="AlphaFoldDB" id="A0A1Y2HSR4"/>
<organism evidence="9 10">
    <name type="scientific">Catenaria anguillulae PL171</name>
    <dbReference type="NCBI Taxonomy" id="765915"/>
    <lineage>
        <taxon>Eukaryota</taxon>
        <taxon>Fungi</taxon>
        <taxon>Fungi incertae sedis</taxon>
        <taxon>Blastocladiomycota</taxon>
        <taxon>Blastocladiomycetes</taxon>
        <taxon>Blastocladiales</taxon>
        <taxon>Catenariaceae</taxon>
        <taxon>Catenaria</taxon>
    </lineage>
</organism>
<dbReference type="SUPFAM" id="SSF48452">
    <property type="entry name" value="TPR-like"/>
    <property type="match status" value="3"/>
</dbReference>
<dbReference type="InterPro" id="IPR019734">
    <property type="entry name" value="TPR_rpt"/>
</dbReference>
<keyword evidence="4" id="KW-0677">Repeat</keyword>
<dbReference type="Pfam" id="PF14559">
    <property type="entry name" value="TPR_19"/>
    <property type="match status" value="1"/>
</dbReference>
<dbReference type="GO" id="GO:0035735">
    <property type="term" value="P:intraciliary transport involved in cilium assembly"/>
    <property type="evidence" value="ECO:0007669"/>
    <property type="project" value="TreeGrafter"/>
</dbReference>
<dbReference type="FunFam" id="1.25.40.10:FF:001373">
    <property type="entry name" value="Tetratricopeptide repeat domain 26"/>
    <property type="match status" value="1"/>
</dbReference>
<evidence type="ECO:0000256" key="7">
    <source>
        <dbReference type="PROSITE-ProRule" id="PRU00339"/>
    </source>
</evidence>
<dbReference type="Gene3D" id="1.25.40.10">
    <property type="entry name" value="Tetratricopeptide repeat domain"/>
    <property type="match status" value="3"/>
</dbReference>
<dbReference type="GO" id="GO:0036064">
    <property type="term" value="C:ciliary basal body"/>
    <property type="evidence" value="ECO:0007669"/>
    <property type="project" value="TreeGrafter"/>
</dbReference>
<feature type="region of interest" description="Disordered" evidence="8">
    <location>
        <begin position="271"/>
        <end position="290"/>
    </location>
</feature>
<dbReference type="STRING" id="765915.A0A1Y2HSR4"/>
<dbReference type="GO" id="GO:0035720">
    <property type="term" value="P:intraciliary anterograde transport"/>
    <property type="evidence" value="ECO:0007669"/>
    <property type="project" value="TreeGrafter"/>
</dbReference>
<proteinExistence type="inferred from homology"/>
<accession>A0A1Y2HSR4</accession>
<dbReference type="Pfam" id="PF13174">
    <property type="entry name" value="TPR_6"/>
    <property type="match status" value="1"/>
</dbReference>
<dbReference type="InterPro" id="IPR011990">
    <property type="entry name" value="TPR-like_helical_dom_sf"/>
</dbReference>
<evidence type="ECO:0000256" key="8">
    <source>
        <dbReference type="SAM" id="MobiDB-lite"/>
    </source>
</evidence>
<dbReference type="GO" id="GO:0120170">
    <property type="term" value="F:intraciliary transport particle B binding"/>
    <property type="evidence" value="ECO:0007669"/>
    <property type="project" value="TreeGrafter"/>
</dbReference>
<dbReference type="GO" id="GO:0097546">
    <property type="term" value="C:ciliary base"/>
    <property type="evidence" value="ECO:0007669"/>
    <property type="project" value="TreeGrafter"/>
</dbReference>
<sequence>MLLSRTKAATSQAGAGKGGPNEKSTSNSLPTLEQLLLDRDYTGALTLLEFERSAGTAIQPYNWLWTGYAAFHLGDYMRAMTIYQKLVDDAKTNNTAPDPLYHLYLAVTQFYLGMYEEADANAKKGPQCKLQNRLHFHASHKLNDEKRLMFHHQHLQDVVEDQLTLASIHYLRGHYQEAIDIYKRLLGEHPEYLALNVYLALCYYKLDYYDVAQEVLALYLARVPDSVTAGNLKACNHFRLYNGKAAELELKQLLDRMSASGAAIGASAAGAGGAQSSSGGSPTFGSGASSTTAGAPAKSLSGGSGSNQQFAADILRHNLVVFRNGEGALGVLEPLVDVVPEARLNLALWHLRHDDMVAAYELMKDVDPASPAEYILKAIVFAVLGQAQESRDHLKQAQQHFQLVGSSASECDTIAGRQCMASCFFLLRHFDDVLIYLNSIKAYFFNDDTFNYNFGQTKAALGAWAEALEALTAVQDEKMRSEFTFISHLAKCYIMCNKARQAWELYLKMDTSSESFTLLQIIANDSYKTQQYLYAAKAFDVLERLDPSAPEHWEGKRGACLGVFQQVVQSREPREDLREVLSLLRNSSNPQVEYITRMIRRWLGTPGV</sequence>
<evidence type="ECO:0000256" key="6">
    <source>
        <dbReference type="ARBA" id="ARBA00023273"/>
    </source>
</evidence>
<gene>
    <name evidence="9" type="ORF">BCR44DRAFT_1525279</name>
</gene>
<dbReference type="PANTHER" id="PTHR14781">
    <property type="entry name" value="INTRAFLAGELLAR TRANSPORT PROTEIN 56"/>
    <property type="match status" value="1"/>
</dbReference>
<evidence type="ECO:0000256" key="1">
    <source>
        <dbReference type="ARBA" id="ARBA00004138"/>
    </source>
</evidence>
<dbReference type="InterPro" id="IPR030511">
    <property type="entry name" value="TTC26"/>
</dbReference>
<reference evidence="9 10" key="1">
    <citation type="submission" date="2016-07" db="EMBL/GenBank/DDBJ databases">
        <title>Pervasive Adenine N6-methylation of Active Genes in Fungi.</title>
        <authorList>
            <consortium name="DOE Joint Genome Institute"/>
            <person name="Mondo S.J."/>
            <person name="Dannebaum R.O."/>
            <person name="Kuo R.C."/>
            <person name="Labutti K."/>
            <person name="Haridas S."/>
            <person name="Kuo A."/>
            <person name="Salamov A."/>
            <person name="Ahrendt S.R."/>
            <person name="Lipzen A."/>
            <person name="Sullivan W."/>
            <person name="Andreopoulos W.B."/>
            <person name="Clum A."/>
            <person name="Lindquist E."/>
            <person name="Daum C."/>
            <person name="Ramamoorthy G.K."/>
            <person name="Gryganskyi A."/>
            <person name="Culley D."/>
            <person name="Magnuson J.K."/>
            <person name="James T.Y."/>
            <person name="O'Malley M.A."/>
            <person name="Stajich J.E."/>
            <person name="Spatafora J.W."/>
            <person name="Visel A."/>
            <person name="Grigoriev I.V."/>
        </authorList>
    </citation>
    <scope>NUCLEOTIDE SEQUENCE [LARGE SCALE GENOMIC DNA]</scope>
    <source>
        <strain evidence="9 10">PL171</strain>
    </source>
</reference>
<dbReference type="EMBL" id="MCFL01000015">
    <property type="protein sequence ID" value="ORZ36831.1"/>
    <property type="molecule type" value="Genomic_DNA"/>
</dbReference>
<evidence type="ECO:0000256" key="5">
    <source>
        <dbReference type="ARBA" id="ARBA00022803"/>
    </source>
</evidence>
<keyword evidence="10" id="KW-1185">Reference proteome</keyword>
<evidence type="ECO:0000256" key="4">
    <source>
        <dbReference type="ARBA" id="ARBA00022737"/>
    </source>
</evidence>
<dbReference type="OrthoDB" id="95390at2759"/>
<evidence type="ECO:0000256" key="2">
    <source>
        <dbReference type="ARBA" id="ARBA00007834"/>
    </source>
</evidence>
<keyword evidence="5 7" id="KW-0802">TPR repeat</keyword>
<dbReference type="PANTHER" id="PTHR14781:SF0">
    <property type="entry name" value="INTRAFLAGELLAR TRANSPORT PROTEIN 56"/>
    <property type="match status" value="1"/>
</dbReference>
<comment type="subcellular location">
    <subcellularLocation>
        <location evidence="1">Cell projection</location>
        <location evidence="1">Cilium</location>
    </subcellularLocation>
</comment>
<feature type="repeat" description="TPR" evidence="7">
    <location>
        <begin position="159"/>
        <end position="192"/>
    </location>
</feature>
<evidence type="ECO:0000313" key="10">
    <source>
        <dbReference type="Proteomes" id="UP000193411"/>
    </source>
</evidence>
<dbReference type="GO" id="GO:0030992">
    <property type="term" value="C:intraciliary transport particle B"/>
    <property type="evidence" value="ECO:0007669"/>
    <property type="project" value="TreeGrafter"/>
</dbReference>
<keyword evidence="6" id="KW-0966">Cell projection</keyword>
<comment type="similarity">
    <text evidence="2">Belongs to the IFT56 family.</text>
</comment>
<evidence type="ECO:0000313" key="9">
    <source>
        <dbReference type="EMBL" id="ORZ36831.1"/>
    </source>
</evidence>